<dbReference type="Pfam" id="PF09486">
    <property type="entry name" value="HrpB7"/>
    <property type="match status" value="1"/>
</dbReference>
<evidence type="ECO:0000313" key="1">
    <source>
        <dbReference type="EMBL" id="NUY06040.1"/>
    </source>
</evidence>
<dbReference type="Proteomes" id="UP000594380">
    <property type="component" value="Unassembled WGS sequence"/>
</dbReference>
<dbReference type="EMBL" id="JAALDK010000004">
    <property type="protein sequence ID" value="NUY06040.1"/>
    <property type="molecule type" value="Genomic_DNA"/>
</dbReference>
<dbReference type="RefSeq" id="WP_176112532.1">
    <property type="nucleotide sequence ID" value="NZ_JAALDK010000004.1"/>
</dbReference>
<dbReference type="AlphaFoldDB" id="A0A7Y6K7V9"/>
<accession>A0A7Y6K7V9</accession>
<proteinExistence type="predicted"/>
<name>A0A7Y6K7V9_9BURK</name>
<comment type="caution">
    <text evidence="1">The sequence shown here is derived from an EMBL/GenBank/DDBJ whole genome shotgun (WGS) entry which is preliminary data.</text>
</comment>
<organism evidence="1 2">
    <name type="scientific">Paraburkholderia youngii</name>
    <dbReference type="NCBI Taxonomy" id="2782701"/>
    <lineage>
        <taxon>Bacteria</taxon>
        <taxon>Pseudomonadati</taxon>
        <taxon>Pseudomonadota</taxon>
        <taxon>Betaproteobacteria</taxon>
        <taxon>Burkholderiales</taxon>
        <taxon>Burkholderiaceae</taxon>
        <taxon>Paraburkholderia</taxon>
    </lineage>
</organism>
<evidence type="ECO:0008006" key="3">
    <source>
        <dbReference type="Google" id="ProtNLM"/>
    </source>
</evidence>
<sequence length="168" mass="18934">MNDRRIVALELSARRRQRLDDVLRGTLQQQREGQAQQVALCVAWQRQADSSAAALLERNERLDALTCGTRAFSIEALNEAQRYLQRVAELHHMNLSALERQQAELAQCDAAIARTRQQIASNRMCIDLVKDRASRIQREIDNTASDGADDESQENAVGRVLRARSVPV</sequence>
<dbReference type="GeneID" id="301106982"/>
<gene>
    <name evidence="1" type="ORF">G5S42_42565</name>
</gene>
<evidence type="ECO:0000313" key="2">
    <source>
        <dbReference type="Proteomes" id="UP000594380"/>
    </source>
</evidence>
<dbReference type="InterPro" id="IPR013392">
    <property type="entry name" value="T3SS_HrpB7"/>
</dbReference>
<reference evidence="1 2" key="1">
    <citation type="submission" date="2020-02" db="EMBL/GenBank/DDBJ databases">
        <title>Paraburkholderia simonii sp. nov. and Paraburkholderia youngii sp. nov. Brazilian and Mexican Mimosa-associated rhizobia.</title>
        <authorList>
            <person name="Mavima L."/>
            <person name="Beukes C.W."/>
            <person name="Chan W.Y."/>
            <person name="Palmer M."/>
            <person name="De Meyer S.E."/>
            <person name="James E.K."/>
            <person name="Venter S.N."/>
            <person name="Steenkamp E.T."/>
        </authorList>
    </citation>
    <scope>NUCLEOTIDE SEQUENCE [LARGE SCALE GENOMIC DNA]</scope>
    <source>
        <strain evidence="1 2">JPY169</strain>
    </source>
</reference>
<protein>
    <recommendedName>
        <fullName evidence="3">Type III secretion protein HrpB7</fullName>
    </recommendedName>
</protein>